<dbReference type="PANTHER" id="PTHR10381:SF70">
    <property type="entry name" value="ATP-DEPENDENT CLP PROTEASE PROTEOLYTIC SUBUNIT"/>
    <property type="match status" value="1"/>
</dbReference>
<evidence type="ECO:0000256" key="6">
    <source>
        <dbReference type="ARBA" id="ARBA00022825"/>
    </source>
</evidence>
<proteinExistence type="inferred from homology"/>
<accession>A0A381PDP3</accession>
<evidence type="ECO:0000256" key="7">
    <source>
        <dbReference type="ARBA" id="ARBA00034021"/>
    </source>
</evidence>
<dbReference type="InterPro" id="IPR029045">
    <property type="entry name" value="ClpP/crotonase-like_dom_sf"/>
</dbReference>
<evidence type="ECO:0000256" key="5">
    <source>
        <dbReference type="ARBA" id="ARBA00022801"/>
    </source>
</evidence>
<sequence length="198" mass="21962">MSEFGLDDVEEAAEAAKKFAFLENTLFKSRTLTIFGEINKDVAQRTAEKLLALSYESGDPITLYIGSPGGHVESGDTIFDMIRFVEPTVRTVGTGWVGSIATHIYLATERENRFALPNTRFLIHQPAGGTGGDASDIEIQAREILKTRERINQIIAEQTGQSLERVTRDTDRDYWMSVEESLEYGLVGTIIKSVSDLP</sequence>
<dbReference type="EC" id="3.4.21.92" evidence="2"/>
<keyword evidence="4" id="KW-0645">Protease</keyword>
<name>A0A381PDP3_9ZZZZ</name>
<dbReference type="GO" id="GO:0004176">
    <property type="term" value="F:ATP-dependent peptidase activity"/>
    <property type="evidence" value="ECO:0007669"/>
    <property type="project" value="InterPro"/>
</dbReference>
<keyword evidence="6" id="KW-0720">Serine protease</keyword>
<keyword evidence="5" id="KW-0378">Hydrolase</keyword>
<dbReference type="CDD" id="cd07017">
    <property type="entry name" value="S14_ClpP_2"/>
    <property type="match status" value="1"/>
</dbReference>
<dbReference type="InterPro" id="IPR001907">
    <property type="entry name" value="ClpP"/>
</dbReference>
<dbReference type="InterPro" id="IPR033135">
    <property type="entry name" value="ClpP_His_AS"/>
</dbReference>
<comment type="catalytic activity">
    <reaction evidence="7">
        <text>Hydrolysis of proteins to small peptides in the presence of ATP and magnesium. alpha-casein is the usual test substrate. In the absence of ATP, only oligopeptides shorter than five residues are hydrolyzed (such as succinyl-Leu-Tyr-|-NHMec, and Leu-Tyr-Leu-|-Tyr-Trp, in which cleavage of the -Tyr-|-Leu- and -Tyr-|-Trp bonds also occurs).</text>
        <dbReference type="EC" id="3.4.21.92"/>
    </reaction>
</comment>
<evidence type="ECO:0000256" key="3">
    <source>
        <dbReference type="ARBA" id="ARBA00022490"/>
    </source>
</evidence>
<protein>
    <recommendedName>
        <fullName evidence="2">endopeptidase Clp</fullName>
        <ecNumber evidence="2">3.4.21.92</ecNumber>
    </recommendedName>
</protein>
<organism evidence="8">
    <name type="scientific">marine metagenome</name>
    <dbReference type="NCBI Taxonomy" id="408172"/>
    <lineage>
        <taxon>unclassified sequences</taxon>
        <taxon>metagenomes</taxon>
        <taxon>ecological metagenomes</taxon>
    </lineage>
</organism>
<dbReference type="NCBIfam" id="NF009205">
    <property type="entry name" value="PRK12553.1"/>
    <property type="match status" value="1"/>
</dbReference>
<evidence type="ECO:0000256" key="2">
    <source>
        <dbReference type="ARBA" id="ARBA00013230"/>
    </source>
</evidence>
<dbReference type="PRINTS" id="PR00127">
    <property type="entry name" value="CLPPROTEASEP"/>
</dbReference>
<reference evidence="8" key="1">
    <citation type="submission" date="2018-05" db="EMBL/GenBank/DDBJ databases">
        <authorList>
            <person name="Lanie J.A."/>
            <person name="Ng W.-L."/>
            <person name="Kazmierczak K.M."/>
            <person name="Andrzejewski T.M."/>
            <person name="Davidsen T.M."/>
            <person name="Wayne K.J."/>
            <person name="Tettelin H."/>
            <person name="Glass J.I."/>
            <person name="Rusch D."/>
            <person name="Podicherti R."/>
            <person name="Tsui H.-C.T."/>
            <person name="Winkler M.E."/>
        </authorList>
    </citation>
    <scope>NUCLEOTIDE SEQUENCE</scope>
</reference>
<comment type="similarity">
    <text evidence="1">Belongs to the peptidase S14 family.</text>
</comment>
<dbReference type="GO" id="GO:0051117">
    <property type="term" value="F:ATPase binding"/>
    <property type="evidence" value="ECO:0007669"/>
    <property type="project" value="TreeGrafter"/>
</dbReference>
<dbReference type="AlphaFoldDB" id="A0A381PDP3"/>
<gene>
    <name evidence="8" type="ORF">METZ01_LOCUS16447</name>
</gene>
<dbReference type="PROSITE" id="PS00382">
    <property type="entry name" value="CLP_PROTEASE_HIS"/>
    <property type="match status" value="1"/>
</dbReference>
<dbReference type="PANTHER" id="PTHR10381">
    <property type="entry name" value="ATP-DEPENDENT CLP PROTEASE PROTEOLYTIC SUBUNIT"/>
    <property type="match status" value="1"/>
</dbReference>
<dbReference type="SUPFAM" id="SSF52096">
    <property type="entry name" value="ClpP/crotonase"/>
    <property type="match status" value="1"/>
</dbReference>
<evidence type="ECO:0000256" key="1">
    <source>
        <dbReference type="ARBA" id="ARBA00007039"/>
    </source>
</evidence>
<evidence type="ECO:0000313" key="8">
    <source>
        <dbReference type="EMBL" id="SUZ63593.1"/>
    </source>
</evidence>
<dbReference type="Pfam" id="PF00574">
    <property type="entry name" value="CLP_protease"/>
    <property type="match status" value="1"/>
</dbReference>
<dbReference type="GO" id="GO:0006515">
    <property type="term" value="P:protein quality control for misfolded or incompletely synthesized proteins"/>
    <property type="evidence" value="ECO:0007669"/>
    <property type="project" value="TreeGrafter"/>
</dbReference>
<evidence type="ECO:0000256" key="4">
    <source>
        <dbReference type="ARBA" id="ARBA00022670"/>
    </source>
</evidence>
<dbReference type="EMBL" id="UINC01000920">
    <property type="protein sequence ID" value="SUZ63593.1"/>
    <property type="molecule type" value="Genomic_DNA"/>
</dbReference>
<dbReference type="GO" id="GO:0009368">
    <property type="term" value="C:endopeptidase Clp complex"/>
    <property type="evidence" value="ECO:0007669"/>
    <property type="project" value="TreeGrafter"/>
</dbReference>
<dbReference type="GO" id="GO:0004252">
    <property type="term" value="F:serine-type endopeptidase activity"/>
    <property type="evidence" value="ECO:0007669"/>
    <property type="project" value="UniProtKB-EC"/>
</dbReference>
<keyword evidence="3" id="KW-0963">Cytoplasm</keyword>
<dbReference type="Gene3D" id="3.90.226.10">
    <property type="entry name" value="2-enoyl-CoA Hydratase, Chain A, domain 1"/>
    <property type="match status" value="1"/>
</dbReference>
<dbReference type="InterPro" id="IPR023562">
    <property type="entry name" value="ClpP/TepA"/>
</dbReference>
<dbReference type="HAMAP" id="MF_00444">
    <property type="entry name" value="ClpP"/>
    <property type="match status" value="1"/>
</dbReference>